<dbReference type="EMBL" id="MFJF01000004">
    <property type="protein sequence ID" value="OGG08312.1"/>
    <property type="molecule type" value="Genomic_DNA"/>
</dbReference>
<dbReference type="Gene3D" id="3.30.420.40">
    <property type="match status" value="1"/>
</dbReference>
<organism evidence="2 3">
    <name type="scientific">Candidatus Gottesmanbacteria bacterium RIFCSPHIGHO2_01_FULL_40_15</name>
    <dbReference type="NCBI Taxonomy" id="1798376"/>
    <lineage>
        <taxon>Bacteria</taxon>
        <taxon>Candidatus Gottesmaniibacteriota</taxon>
    </lineage>
</organism>
<dbReference type="SUPFAM" id="SSF53067">
    <property type="entry name" value="Actin-like ATPase domain"/>
    <property type="match status" value="1"/>
</dbReference>
<reference evidence="2 3" key="1">
    <citation type="journal article" date="2016" name="Nat. Commun.">
        <title>Thousands of microbial genomes shed light on interconnected biogeochemical processes in an aquifer system.</title>
        <authorList>
            <person name="Anantharaman K."/>
            <person name="Brown C.T."/>
            <person name="Hug L.A."/>
            <person name="Sharon I."/>
            <person name="Castelle C.J."/>
            <person name="Probst A.J."/>
            <person name="Thomas B.C."/>
            <person name="Singh A."/>
            <person name="Wilkins M.J."/>
            <person name="Karaoz U."/>
            <person name="Brodie E.L."/>
            <person name="Williams K.H."/>
            <person name="Hubbard S.S."/>
            <person name="Banfield J.F."/>
        </authorList>
    </citation>
    <scope>NUCLEOTIDE SEQUENCE [LARGE SCALE GENOMIC DNA]</scope>
</reference>
<dbReference type="InterPro" id="IPR000905">
    <property type="entry name" value="Gcp-like_dom"/>
</dbReference>
<comment type="caution">
    <text evidence="2">The sequence shown here is derived from an EMBL/GenBank/DDBJ whole genome shotgun (WGS) entry which is preliminary data.</text>
</comment>
<gene>
    <name evidence="2" type="ORF">A2777_06335</name>
</gene>
<dbReference type="InterPro" id="IPR043129">
    <property type="entry name" value="ATPase_NBD"/>
</dbReference>
<dbReference type="AlphaFoldDB" id="A0A1F5Z863"/>
<evidence type="ECO:0000313" key="2">
    <source>
        <dbReference type="EMBL" id="OGG08312.1"/>
    </source>
</evidence>
<feature type="domain" description="Gcp-like" evidence="1">
    <location>
        <begin position="40"/>
        <end position="96"/>
    </location>
</feature>
<protein>
    <recommendedName>
        <fullName evidence="1">Gcp-like domain-containing protein</fullName>
    </recommendedName>
</protein>
<name>A0A1F5Z863_9BACT</name>
<dbReference type="Proteomes" id="UP000177354">
    <property type="component" value="Unassembled WGS sequence"/>
</dbReference>
<dbReference type="Pfam" id="PF00814">
    <property type="entry name" value="TsaD"/>
    <property type="match status" value="1"/>
</dbReference>
<accession>A0A1F5Z863</accession>
<evidence type="ECO:0000313" key="3">
    <source>
        <dbReference type="Proteomes" id="UP000177354"/>
    </source>
</evidence>
<proteinExistence type="predicted"/>
<sequence>MKNNKYKLYFDTSNRQSVKIKLFLNGDLVAEKSQLHLLTSQILLILIEKVLRNNGLTVRQISEIEFNPGPGSYTGLKIGAAVGNTLGWLLNIPVNGKKKTIALPVYQ</sequence>
<evidence type="ECO:0000259" key="1">
    <source>
        <dbReference type="Pfam" id="PF00814"/>
    </source>
</evidence>